<dbReference type="Pfam" id="PF03107">
    <property type="entry name" value="C1_2"/>
    <property type="match status" value="1"/>
</dbReference>
<keyword evidence="3" id="KW-0560">Oxidoreductase</keyword>
<dbReference type="InterPro" id="IPR052259">
    <property type="entry name" value="Nucleoredoxin-like"/>
</dbReference>
<dbReference type="InterPro" id="IPR036249">
    <property type="entry name" value="Thioredoxin-like_sf"/>
</dbReference>
<dbReference type="Proteomes" id="UP000327013">
    <property type="component" value="Chromosome 7"/>
</dbReference>
<evidence type="ECO:0000256" key="4">
    <source>
        <dbReference type="ARBA" id="ARBA00023027"/>
    </source>
</evidence>
<comment type="catalytic activity">
    <reaction evidence="7">
        <text>[protein]-dithiol + NADP(+) = [protein]-disulfide + NADPH + H(+)</text>
        <dbReference type="Rhea" id="RHEA:18753"/>
        <dbReference type="Rhea" id="RHEA-COMP:10593"/>
        <dbReference type="Rhea" id="RHEA-COMP:10594"/>
        <dbReference type="ChEBI" id="CHEBI:15378"/>
        <dbReference type="ChEBI" id="CHEBI:29950"/>
        <dbReference type="ChEBI" id="CHEBI:50058"/>
        <dbReference type="ChEBI" id="CHEBI:57783"/>
        <dbReference type="ChEBI" id="CHEBI:58349"/>
        <dbReference type="EC" id="1.8.1.8"/>
    </reaction>
</comment>
<dbReference type="InterPro" id="IPR004146">
    <property type="entry name" value="DC1"/>
</dbReference>
<protein>
    <recommendedName>
        <fullName evidence="1">protein-disulfide reductase</fullName>
        <ecNumber evidence="1">1.8.1.8</ecNumber>
    </recommendedName>
</protein>
<proteinExistence type="inferred from homology"/>
<comment type="catalytic activity">
    <reaction evidence="6">
        <text>[protein]-dithiol + NAD(+) = [protein]-disulfide + NADH + H(+)</text>
        <dbReference type="Rhea" id="RHEA:18749"/>
        <dbReference type="Rhea" id="RHEA-COMP:10593"/>
        <dbReference type="Rhea" id="RHEA-COMP:10594"/>
        <dbReference type="ChEBI" id="CHEBI:15378"/>
        <dbReference type="ChEBI" id="CHEBI:29950"/>
        <dbReference type="ChEBI" id="CHEBI:50058"/>
        <dbReference type="ChEBI" id="CHEBI:57540"/>
        <dbReference type="ChEBI" id="CHEBI:57945"/>
        <dbReference type="EC" id="1.8.1.8"/>
    </reaction>
</comment>
<dbReference type="PROSITE" id="PS51352">
    <property type="entry name" value="THIOREDOXIN_2"/>
    <property type="match status" value="2"/>
</dbReference>
<evidence type="ECO:0000256" key="2">
    <source>
        <dbReference type="ARBA" id="ARBA00022737"/>
    </source>
</evidence>
<dbReference type="AlphaFoldDB" id="A0A5N6RKH5"/>
<dbReference type="InterPro" id="IPR012336">
    <property type="entry name" value="Thioredoxin-like_fold"/>
</dbReference>
<reference evidence="9 10" key="1">
    <citation type="submission" date="2019-06" db="EMBL/GenBank/DDBJ databases">
        <title>A chromosomal-level reference genome of Carpinus fangiana (Coryloideae, Betulaceae).</title>
        <authorList>
            <person name="Yang X."/>
            <person name="Wang Z."/>
            <person name="Zhang L."/>
            <person name="Hao G."/>
            <person name="Liu J."/>
            <person name="Yang Y."/>
        </authorList>
    </citation>
    <scope>NUCLEOTIDE SEQUENCE [LARGE SCALE GENOMIC DNA]</scope>
    <source>
        <strain evidence="9">Cfa_2016G</strain>
        <tissue evidence="9">Leaf</tissue>
    </source>
</reference>
<dbReference type="SUPFAM" id="SSF52833">
    <property type="entry name" value="Thioredoxin-like"/>
    <property type="match status" value="2"/>
</dbReference>
<dbReference type="InterPro" id="IPR045870">
    <property type="entry name" value="TryX_NRX_thioredoxin_dom"/>
</dbReference>
<dbReference type="InterPro" id="IPR046349">
    <property type="entry name" value="C1-like_sf"/>
</dbReference>
<dbReference type="SUPFAM" id="SSF57889">
    <property type="entry name" value="Cysteine-rich domain"/>
    <property type="match status" value="1"/>
</dbReference>
<dbReference type="EMBL" id="CM017327">
    <property type="protein sequence ID" value="KAE8099838.1"/>
    <property type="molecule type" value="Genomic_DNA"/>
</dbReference>
<dbReference type="OrthoDB" id="409136at2759"/>
<accession>A0A5N6RKH5</accession>
<evidence type="ECO:0000256" key="1">
    <source>
        <dbReference type="ARBA" id="ARBA00012612"/>
    </source>
</evidence>
<evidence type="ECO:0000256" key="7">
    <source>
        <dbReference type="ARBA" id="ARBA00047804"/>
    </source>
</evidence>
<evidence type="ECO:0000313" key="9">
    <source>
        <dbReference type="EMBL" id="KAE8099838.1"/>
    </source>
</evidence>
<evidence type="ECO:0000256" key="3">
    <source>
        <dbReference type="ARBA" id="ARBA00023002"/>
    </source>
</evidence>
<feature type="domain" description="Thioredoxin" evidence="8">
    <location>
        <begin position="170"/>
        <end position="334"/>
    </location>
</feature>
<keyword evidence="2" id="KW-0677">Repeat</keyword>
<organism evidence="9 10">
    <name type="scientific">Carpinus fangiana</name>
    <dbReference type="NCBI Taxonomy" id="176857"/>
    <lineage>
        <taxon>Eukaryota</taxon>
        <taxon>Viridiplantae</taxon>
        <taxon>Streptophyta</taxon>
        <taxon>Embryophyta</taxon>
        <taxon>Tracheophyta</taxon>
        <taxon>Spermatophyta</taxon>
        <taxon>Magnoliopsida</taxon>
        <taxon>eudicotyledons</taxon>
        <taxon>Gunneridae</taxon>
        <taxon>Pentapetalae</taxon>
        <taxon>rosids</taxon>
        <taxon>fabids</taxon>
        <taxon>Fagales</taxon>
        <taxon>Betulaceae</taxon>
        <taxon>Carpinus</taxon>
    </lineage>
</organism>
<keyword evidence="10" id="KW-1185">Reference proteome</keyword>
<evidence type="ECO:0000313" key="10">
    <source>
        <dbReference type="Proteomes" id="UP000327013"/>
    </source>
</evidence>
<dbReference type="PANTHER" id="PTHR13871">
    <property type="entry name" value="THIOREDOXIN"/>
    <property type="match status" value="1"/>
</dbReference>
<dbReference type="EC" id="1.8.1.8" evidence="1"/>
<name>A0A5N6RKH5_9ROSI</name>
<keyword evidence="4" id="KW-0520">NAD</keyword>
<dbReference type="Pfam" id="PF13905">
    <property type="entry name" value="Thioredoxin_8"/>
    <property type="match status" value="2"/>
</dbReference>
<dbReference type="CDD" id="cd03009">
    <property type="entry name" value="TryX_like_TryX_NRX"/>
    <property type="match status" value="1"/>
</dbReference>
<evidence type="ECO:0000256" key="5">
    <source>
        <dbReference type="ARBA" id="ARBA00025782"/>
    </source>
</evidence>
<evidence type="ECO:0000256" key="6">
    <source>
        <dbReference type="ARBA" id="ARBA00047388"/>
    </source>
</evidence>
<dbReference type="GO" id="GO:0004791">
    <property type="term" value="F:thioredoxin-disulfide reductase (NADPH) activity"/>
    <property type="evidence" value="ECO:0007669"/>
    <property type="project" value="InterPro"/>
</dbReference>
<evidence type="ECO:0000259" key="8">
    <source>
        <dbReference type="PROSITE" id="PS51352"/>
    </source>
</evidence>
<gene>
    <name evidence="9" type="ORF">FH972_017787</name>
</gene>
<feature type="domain" description="Thioredoxin" evidence="8">
    <location>
        <begin position="1"/>
        <end position="146"/>
    </location>
</feature>
<dbReference type="PANTHER" id="PTHR13871:SF81">
    <property type="entry name" value="NUCLEOREDOXIN 3-RELATED"/>
    <property type="match status" value="1"/>
</dbReference>
<comment type="similarity">
    <text evidence="5">Belongs to the nucleoredoxin family.</text>
</comment>
<dbReference type="InterPro" id="IPR013766">
    <property type="entry name" value="Thioredoxin_domain"/>
</dbReference>
<sequence>MSGPDFEAKCINSSDIVTILAAEGVQFLLSGEGKVPLSACDGKTTCLFFSANWCRACRNSIPKLVELYDTLRRRSEKIEILLISFDHNENEFREHFKHMPWLAVPFDVNLNRRLSNRYHVKHMPSLIPLTSDDQISIEEDLIRLIEDYGPEAFPFTKSRREELKASDAEMLEGGKLQDLLAHKGRDYVISKDGTKVLVSELVGKTIGLYFGAHWCPPCHTFTAQLLEAYNDHQMASKEQDFEIIFISTDRDLKEFNLSLESMPWLAIPYSDKRRNDLCRIFNIKGIPSLVLIGADGKVIGTNGRAIICSYGAKAFPFTKSKVGELEAALRKEGDALPRQVKDRKHEHLLKLDMAKAYQCDSCKIRGRFWAFSCDVCDYDLHPACIEEAS</sequence>
<dbReference type="Gene3D" id="3.40.30.10">
    <property type="entry name" value="Glutaredoxin"/>
    <property type="match status" value="2"/>
</dbReference>